<dbReference type="InterPro" id="IPR043733">
    <property type="entry name" value="DUF5677"/>
</dbReference>
<comment type="caution">
    <text evidence="1">The sequence shown here is derived from an EMBL/GenBank/DDBJ whole genome shotgun (WGS) entry which is preliminary data.</text>
</comment>
<gene>
    <name evidence="1" type="ORF">LPC04_19760</name>
</gene>
<evidence type="ECO:0000313" key="2">
    <source>
        <dbReference type="Proteomes" id="UP001139353"/>
    </source>
</evidence>
<reference evidence="1" key="1">
    <citation type="submission" date="2021-11" db="EMBL/GenBank/DDBJ databases">
        <title>BS-T2-15 a new species belonging to the Comamonadaceae family isolated from the soil of a French oak forest.</title>
        <authorList>
            <person name="Mieszkin S."/>
            <person name="Alain K."/>
        </authorList>
    </citation>
    <scope>NUCLEOTIDE SEQUENCE</scope>
    <source>
        <strain evidence="1">BS-T2-15</strain>
    </source>
</reference>
<dbReference type="AlphaFoldDB" id="A0A9X2C170"/>
<dbReference type="EMBL" id="JAJLJH010000006">
    <property type="protein sequence ID" value="MCK9687947.1"/>
    <property type="molecule type" value="Genomic_DNA"/>
</dbReference>
<protein>
    <submittedName>
        <fullName evidence="1">DUF5677 domain-containing protein</fullName>
    </submittedName>
</protein>
<dbReference type="RefSeq" id="WP_275683990.1">
    <property type="nucleotide sequence ID" value="NZ_JAJLJH010000006.1"/>
</dbReference>
<proteinExistence type="predicted"/>
<keyword evidence="2" id="KW-1185">Reference proteome</keyword>
<dbReference type="Pfam" id="PF18928">
    <property type="entry name" value="DUF5677"/>
    <property type="match status" value="1"/>
</dbReference>
<name>A0A9X2C170_9BURK</name>
<evidence type="ECO:0000313" key="1">
    <source>
        <dbReference type="EMBL" id="MCK9687947.1"/>
    </source>
</evidence>
<organism evidence="1 2">
    <name type="scientific">Scleromatobacter humisilvae</name>
    <dbReference type="NCBI Taxonomy" id="2897159"/>
    <lineage>
        <taxon>Bacteria</taxon>
        <taxon>Pseudomonadati</taxon>
        <taxon>Pseudomonadota</taxon>
        <taxon>Betaproteobacteria</taxon>
        <taxon>Burkholderiales</taxon>
        <taxon>Sphaerotilaceae</taxon>
        <taxon>Scleromatobacter</taxon>
    </lineage>
</organism>
<dbReference type="Proteomes" id="UP001139353">
    <property type="component" value="Unassembled WGS sequence"/>
</dbReference>
<accession>A0A9X2C170</accession>
<sequence>MTADITSSDCMFDDLQLFRQIARQSRPVQFTVSDNIVKLAVQMLRGMPPMPVEPHILFAWKGFAKALQAFKACVLLCEAGAIGEASAMARITAECTIVGTALAREKLTLAAFLEANDKHWKPLAEQVSELITSPLLSEKGKKGFNQAQLDVDKFKQAYPDKGPNSFRVEQLAREVDLSDLYLVGIRFPSGDGAHATKDSFNAHTDPLGIAQLTLGPTTVGLKRTMMIANLVGSFMLRFAAEDLGMTNFKEVAERAMEASTVSEP</sequence>